<dbReference type="Gene3D" id="3.40.50.150">
    <property type="entry name" value="Vaccinia Virus protein VP39"/>
    <property type="match status" value="2"/>
</dbReference>
<dbReference type="AlphaFoldDB" id="A0AAJ2P401"/>
<proteinExistence type="inferred from homology"/>
<dbReference type="InterPro" id="IPR050390">
    <property type="entry name" value="C5-Methyltransferase"/>
</dbReference>
<dbReference type="InterPro" id="IPR001525">
    <property type="entry name" value="C5_MeTfrase"/>
</dbReference>
<dbReference type="SUPFAM" id="SSF53335">
    <property type="entry name" value="S-adenosyl-L-methionine-dependent methyltransferases"/>
    <property type="match status" value="2"/>
</dbReference>
<evidence type="ECO:0000313" key="8">
    <source>
        <dbReference type="EMBL" id="MDW2892662.1"/>
    </source>
</evidence>
<dbReference type="GO" id="GO:0009007">
    <property type="term" value="F:site-specific DNA-methyltransferase (adenine-specific) activity"/>
    <property type="evidence" value="ECO:0007669"/>
    <property type="project" value="UniProtKB-EC"/>
</dbReference>
<evidence type="ECO:0000256" key="1">
    <source>
        <dbReference type="ARBA" id="ARBA00011975"/>
    </source>
</evidence>
<evidence type="ECO:0000259" key="7">
    <source>
        <dbReference type="Pfam" id="PF07669"/>
    </source>
</evidence>
<dbReference type="PROSITE" id="PS51679">
    <property type="entry name" value="SAM_MT_C5"/>
    <property type="match status" value="1"/>
</dbReference>
<evidence type="ECO:0000256" key="6">
    <source>
        <dbReference type="PROSITE-ProRule" id="PRU01016"/>
    </source>
</evidence>
<sequence>MINNKLTYISLFSSAGVGCYGFKVEDFECIATNELIERRLNIQKINNKCSFNSGYISGDITNENIQNKIYNEIKLWNKMGNDRVDVVVATPPCQGMSVANHKKKDDEIKRNSLIVESVKIVKKVLPRFFVFENVPAFWNTGCTYNSEVVSIGNMITSELSSEYIIENRILNFKNYGSNSSRTRALVIGVHKSESDFILPLELFPNYREEKTLREVIGTMPELSWGEYDNTDFYHSFREYPIHMRDWISNLKEGQSAFDNIDDVKKPHKIINGEIVINKFKNGDKYKRQIFDKVAPCFHTRNDQMASQNTIHPNQDRVFSIRELMKMMSIPDSFKWSKLSLHDLNSKSYKEKKAISKKEEMNIRQSIGEAVPTEVFRQIANNIKKHLNQKKIREVDINKIIDEEKLADISNLKKYVLNNKDSVCFESLARIIELSNAKRYSHSAFYTPKKILNEIVSVLPDFEKDEVHILEPSVGIGSFIPLIFKKYDYIKKVSLTVIDIDPEMLDILKVLFDSKSIPENFNINFINADYIDAKFNFKFDLIIGNPPFTKLSSKDILKYIKNSVFSKNLTNLAGLFLEKSLLDSHNVSLILPKNLLSNVEYIGTRNILKEYNVESILDFGELGFKGVLIETINLTINNKKNSKILVKSLTKNVKIMQPKKYIFSDDLPYWVIYRNDFFDKVSNKLIFDVFSVFRDRQITSKMLNNSYNGDSVRVIKSRNISDDGSQIVNIEDYDSYMDLCKAKKLSVYKFIDSDVVYLAPNLTYKPRLLRKEKGYITNGSVAILQKKYDFEISEKQRLYISSQEFRKFYSLARNYQTRSLNIDNTSVYWFGINKEV</sequence>
<dbReference type="PANTHER" id="PTHR10629">
    <property type="entry name" value="CYTOSINE-SPECIFIC METHYLTRANSFERASE"/>
    <property type="match status" value="1"/>
</dbReference>
<name>A0AAJ2P401_9BACT</name>
<comment type="similarity">
    <text evidence="6">Belongs to the class I-like SAM-binding methyltransferase superfamily. C5-methyltransferase family.</text>
</comment>
<evidence type="ECO:0000313" key="9">
    <source>
        <dbReference type="EMBL" id="MDW2908844.1"/>
    </source>
</evidence>
<dbReference type="PANTHER" id="PTHR10629:SF52">
    <property type="entry name" value="DNA (CYTOSINE-5)-METHYLTRANSFERASE 1"/>
    <property type="match status" value="1"/>
</dbReference>
<dbReference type="PROSITE" id="PS00092">
    <property type="entry name" value="N6_MTASE"/>
    <property type="match status" value="1"/>
</dbReference>
<reference evidence="8 10" key="1">
    <citation type="submission" date="2023-10" db="EMBL/GenBank/DDBJ databases">
        <title>Genome sequences of Mycoplasma ovipneumoniae isolated from goats.</title>
        <authorList>
            <person name="Spergser J."/>
        </authorList>
    </citation>
    <scope>NUCLEOTIDE SEQUENCE</scope>
    <source>
        <strain evidence="9 10">1N</strain>
        <strain evidence="8">5N</strain>
    </source>
</reference>
<keyword evidence="3 6" id="KW-0808">Transferase</keyword>
<keyword evidence="10" id="KW-1185">Reference proteome</keyword>
<organism evidence="8 11">
    <name type="scientific">Mesomycoplasma ovipneumoniae</name>
    <dbReference type="NCBI Taxonomy" id="29562"/>
    <lineage>
        <taxon>Bacteria</taxon>
        <taxon>Bacillati</taxon>
        <taxon>Mycoplasmatota</taxon>
        <taxon>Mycoplasmoidales</taxon>
        <taxon>Metamycoplasmataceae</taxon>
        <taxon>Mesomycoplasma</taxon>
    </lineage>
</organism>
<dbReference type="Proteomes" id="UP001275471">
    <property type="component" value="Unassembled WGS sequence"/>
</dbReference>
<dbReference type="GO" id="GO:0003676">
    <property type="term" value="F:nucleic acid binding"/>
    <property type="evidence" value="ECO:0007669"/>
    <property type="project" value="InterPro"/>
</dbReference>
<dbReference type="CDD" id="cd02440">
    <property type="entry name" value="AdoMet_MTases"/>
    <property type="match status" value="1"/>
</dbReference>
<dbReference type="Proteomes" id="UP001281777">
    <property type="component" value="Unassembled WGS sequence"/>
</dbReference>
<gene>
    <name evidence="9" type="ORF">R7V75_03885</name>
    <name evidence="8" type="ORF">R7W54_01605</name>
</gene>
<dbReference type="EMBL" id="JAWPFF010000038">
    <property type="protein sequence ID" value="MDW2908844.1"/>
    <property type="molecule type" value="Genomic_DNA"/>
</dbReference>
<dbReference type="InterPro" id="IPR018117">
    <property type="entry name" value="C5_DNA_meth_AS"/>
</dbReference>
<dbReference type="EC" id="2.1.1.37" evidence="1"/>
<dbReference type="Pfam" id="PF07669">
    <property type="entry name" value="Eco57I"/>
    <property type="match status" value="1"/>
</dbReference>
<feature type="domain" description="Type II methyltransferase M.TaqI-like" evidence="7">
    <location>
        <begin position="520"/>
        <end position="620"/>
    </location>
</feature>
<dbReference type="InterPro" id="IPR002052">
    <property type="entry name" value="DNA_methylase_N6_adenine_CS"/>
</dbReference>
<protein>
    <recommendedName>
        <fullName evidence="1">DNA (cytosine-5-)-methyltransferase</fullName>
        <ecNumber evidence="1">2.1.1.37</ecNumber>
    </recommendedName>
</protein>
<accession>A0AAJ2P401</accession>
<dbReference type="Gene3D" id="3.90.120.10">
    <property type="entry name" value="DNA Methylase, subunit A, domain 2"/>
    <property type="match status" value="1"/>
</dbReference>
<evidence type="ECO:0000313" key="10">
    <source>
        <dbReference type="Proteomes" id="UP001275471"/>
    </source>
</evidence>
<dbReference type="EMBL" id="JAWPFE010000007">
    <property type="protein sequence ID" value="MDW2892662.1"/>
    <property type="molecule type" value="Genomic_DNA"/>
</dbReference>
<evidence type="ECO:0000256" key="4">
    <source>
        <dbReference type="ARBA" id="ARBA00022691"/>
    </source>
</evidence>
<dbReference type="Pfam" id="PF00145">
    <property type="entry name" value="DNA_methylase"/>
    <property type="match status" value="1"/>
</dbReference>
<dbReference type="PROSITE" id="PS51257">
    <property type="entry name" value="PROKAR_LIPOPROTEIN"/>
    <property type="match status" value="1"/>
</dbReference>
<comment type="caution">
    <text evidence="8">The sequence shown here is derived from an EMBL/GenBank/DDBJ whole genome shotgun (WGS) entry which is preliminary data.</text>
</comment>
<keyword evidence="2 6" id="KW-0489">Methyltransferase</keyword>
<dbReference type="RefSeq" id="WP_318053118.1">
    <property type="nucleotide sequence ID" value="NZ_JAWPFE010000007.1"/>
</dbReference>
<dbReference type="InterPro" id="IPR011639">
    <property type="entry name" value="MethylTrfase_TaqI-like_dom"/>
</dbReference>
<dbReference type="GO" id="GO:0032259">
    <property type="term" value="P:methylation"/>
    <property type="evidence" value="ECO:0007669"/>
    <property type="project" value="UniProtKB-KW"/>
</dbReference>
<keyword evidence="4 6" id="KW-0949">S-adenosyl-L-methionine</keyword>
<dbReference type="GO" id="GO:0009307">
    <property type="term" value="P:DNA restriction-modification system"/>
    <property type="evidence" value="ECO:0007669"/>
    <property type="project" value="UniProtKB-KW"/>
</dbReference>
<evidence type="ECO:0000256" key="3">
    <source>
        <dbReference type="ARBA" id="ARBA00022679"/>
    </source>
</evidence>
<dbReference type="PROSITE" id="PS00094">
    <property type="entry name" value="C5_MTASE_1"/>
    <property type="match status" value="1"/>
</dbReference>
<evidence type="ECO:0000256" key="2">
    <source>
        <dbReference type="ARBA" id="ARBA00022603"/>
    </source>
</evidence>
<evidence type="ECO:0000256" key="5">
    <source>
        <dbReference type="ARBA" id="ARBA00022747"/>
    </source>
</evidence>
<dbReference type="InterPro" id="IPR029063">
    <property type="entry name" value="SAM-dependent_MTases_sf"/>
</dbReference>
<feature type="active site" evidence="6">
    <location>
        <position position="93"/>
    </location>
</feature>
<keyword evidence="5" id="KW-0680">Restriction system</keyword>
<evidence type="ECO:0000313" key="11">
    <source>
        <dbReference type="Proteomes" id="UP001281777"/>
    </source>
</evidence>
<dbReference type="PRINTS" id="PR00507">
    <property type="entry name" value="N12N6MTFRASE"/>
</dbReference>